<feature type="transmembrane region" description="Helical" evidence="8">
    <location>
        <begin position="164"/>
        <end position="190"/>
    </location>
</feature>
<dbReference type="InterPro" id="IPR050495">
    <property type="entry name" value="ATG22/LtaA_families"/>
</dbReference>
<keyword evidence="10" id="KW-1185">Reference proteome</keyword>
<protein>
    <submittedName>
        <fullName evidence="9">Predicted protein</fullName>
    </submittedName>
</protein>
<evidence type="ECO:0000256" key="2">
    <source>
        <dbReference type="ARBA" id="ARBA00006978"/>
    </source>
</evidence>
<comment type="subcellular location">
    <subcellularLocation>
        <location evidence="1">Endomembrane system</location>
        <topology evidence="1">Multi-pass membrane protein</topology>
    </subcellularLocation>
</comment>
<evidence type="ECO:0000256" key="6">
    <source>
        <dbReference type="ARBA" id="ARBA00023136"/>
    </source>
</evidence>
<feature type="transmembrane region" description="Helical" evidence="8">
    <location>
        <begin position="355"/>
        <end position="377"/>
    </location>
</feature>
<reference evidence="9 10" key="1">
    <citation type="journal article" date="2009" name="Science">
        <title>Green evolution and dynamic adaptations revealed by genomes of the marine picoeukaryotes Micromonas.</title>
        <authorList>
            <person name="Worden A.Z."/>
            <person name="Lee J.H."/>
            <person name="Mock T."/>
            <person name="Rouze P."/>
            <person name="Simmons M.P."/>
            <person name="Aerts A.L."/>
            <person name="Allen A.E."/>
            <person name="Cuvelier M.L."/>
            <person name="Derelle E."/>
            <person name="Everett M.V."/>
            <person name="Foulon E."/>
            <person name="Grimwood J."/>
            <person name="Gundlach H."/>
            <person name="Henrissat B."/>
            <person name="Napoli C."/>
            <person name="McDonald S.M."/>
            <person name="Parker M.S."/>
            <person name="Rombauts S."/>
            <person name="Salamov A."/>
            <person name="Von Dassow P."/>
            <person name="Badger J.H."/>
            <person name="Coutinho P.M."/>
            <person name="Demir E."/>
            <person name="Dubchak I."/>
            <person name="Gentemann C."/>
            <person name="Eikrem W."/>
            <person name="Gready J.E."/>
            <person name="John U."/>
            <person name="Lanier W."/>
            <person name="Lindquist E.A."/>
            <person name="Lucas S."/>
            <person name="Mayer K.F."/>
            <person name="Moreau H."/>
            <person name="Not F."/>
            <person name="Otillar R."/>
            <person name="Panaud O."/>
            <person name="Pangilinan J."/>
            <person name="Paulsen I."/>
            <person name="Piegu B."/>
            <person name="Poliakov A."/>
            <person name="Robbens S."/>
            <person name="Schmutz J."/>
            <person name="Toulza E."/>
            <person name="Wyss T."/>
            <person name="Zelensky A."/>
            <person name="Zhou K."/>
            <person name="Armbrust E.V."/>
            <person name="Bhattacharya D."/>
            <person name="Goodenough U.W."/>
            <person name="Van de Peer Y."/>
            <person name="Grigoriev I.V."/>
        </authorList>
    </citation>
    <scope>NUCLEOTIDE SEQUENCE [LARGE SCALE GENOMIC DNA]</scope>
    <source>
        <strain evidence="9 10">CCMP1545</strain>
    </source>
</reference>
<feature type="transmembrane region" description="Helical" evidence="8">
    <location>
        <begin position="196"/>
        <end position="216"/>
    </location>
</feature>
<organism evidence="10">
    <name type="scientific">Micromonas pusilla (strain CCMP1545)</name>
    <name type="common">Picoplanktonic green alga</name>
    <dbReference type="NCBI Taxonomy" id="564608"/>
    <lineage>
        <taxon>Eukaryota</taxon>
        <taxon>Viridiplantae</taxon>
        <taxon>Chlorophyta</taxon>
        <taxon>Mamiellophyceae</taxon>
        <taxon>Mamiellales</taxon>
        <taxon>Mamiellaceae</taxon>
        <taxon>Micromonas</taxon>
    </lineage>
</organism>
<evidence type="ECO:0000313" key="10">
    <source>
        <dbReference type="Proteomes" id="UP000001876"/>
    </source>
</evidence>
<proteinExistence type="inferred from homology"/>
<keyword evidence="6 8" id="KW-0472">Membrane</keyword>
<evidence type="ECO:0000256" key="7">
    <source>
        <dbReference type="SAM" id="MobiDB-lite"/>
    </source>
</evidence>
<evidence type="ECO:0000256" key="1">
    <source>
        <dbReference type="ARBA" id="ARBA00004127"/>
    </source>
</evidence>
<gene>
    <name evidence="9" type="ORF">MICPUCDRAFT_54173</name>
</gene>
<dbReference type="RefSeq" id="XP_003064473.1">
    <property type="nucleotide sequence ID" value="XM_003064427.1"/>
</dbReference>
<feature type="region of interest" description="Disordered" evidence="7">
    <location>
        <begin position="469"/>
        <end position="494"/>
    </location>
</feature>
<evidence type="ECO:0000256" key="5">
    <source>
        <dbReference type="ARBA" id="ARBA00022989"/>
    </source>
</evidence>
<comment type="similarity">
    <text evidence="2">Belongs to the ATG22 family.</text>
</comment>
<dbReference type="AlphaFoldDB" id="C1N9L3"/>
<dbReference type="GeneID" id="9689914"/>
<dbReference type="GO" id="GO:0012505">
    <property type="term" value="C:endomembrane system"/>
    <property type="evidence" value="ECO:0007669"/>
    <property type="project" value="UniProtKB-SubCell"/>
</dbReference>
<dbReference type="Proteomes" id="UP000001876">
    <property type="component" value="Unassembled WGS sequence"/>
</dbReference>
<dbReference type="STRING" id="564608.C1N9L3"/>
<evidence type="ECO:0000256" key="4">
    <source>
        <dbReference type="ARBA" id="ARBA00022692"/>
    </source>
</evidence>
<evidence type="ECO:0000256" key="3">
    <source>
        <dbReference type="ARBA" id="ARBA00022448"/>
    </source>
</evidence>
<feature type="transmembrane region" description="Helical" evidence="8">
    <location>
        <begin position="420"/>
        <end position="439"/>
    </location>
</feature>
<dbReference type="InterPro" id="IPR024671">
    <property type="entry name" value="Atg22-like"/>
</dbReference>
<keyword evidence="4 8" id="KW-0812">Transmembrane</keyword>
<sequence length="494" mass="53161">MASVSFHAASDVSTMYPADAVFYVVTIVALLTAQQMFDAYLPLLSMAHWRSLAVGRGEEDPGGGKYPLTACFMKKEDAKNKIAKKKRGGGGGRDGDDDGANGGSKYEVGESESVGKYPTLQLAGSSSDDAEQKGGEGSSRAIFFDSNSIDAKVEATRQSVASELAFVTISLGFVSLLFVIVVQAACVIAVSDQTWALRACVVFAGAWAFALSFLGARSLRPRPAAPFVISPGTSKAHAFSTLGFRRTRLSVQMIVEHHPQLVRLLLGHTLSVITNATVIANYVVFVQRELNATATDVIIVLFVVTVTSIVSTTTAVPIVRKLRPSPMKWTLFGLKALTPIWPLWLFIGMKSRWEIFALPAVAGLVNPCILPMLRGIFQQCIPHGYEAAFFSLVGVCTVGFAWVGSVVFAGVWSATGSPRWGMLAVTSFVAVGLVFVAAFDFDAAQERRREIEDECDAFAGGAFDSLRSEASKRGRRRRNGGGSTSRARLWHPNL</sequence>
<dbReference type="InterPro" id="IPR036259">
    <property type="entry name" value="MFS_trans_sf"/>
</dbReference>
<evidence type="ECO:0000313" key="9">
    <source>
        <dbReference type="EMBL" id="EEH51378.1"/>
    </source>
</evidence>
<dbReference type="SUPFAM" id="SSF103473">
    <property type="entry name" value="MFS general substrate transporter"/>
    <property type="match status" value="1"/>
</dbReference>
<feature type="transmembrane region" description="Helical" evidence="8">
    <location>
        <begin position="297"/>
        <end position="319"/>
    </location>
</feature>
<dbReference type="KEGG" id="mpp:MICPUCDRAFT_54173"/>
<dbReference type="EMBL" id="GG663751">
    <property type="protein sequence ID" value="EEH51378.1"/>
    <property type="molecule type" value="Genomic_DNA"/>
</dbReference>
<dbReference type="OrthoDB" id="2012765at2759"/>
<keyword evidence="3" id="KW-0813">Transport</keyword>
<feature type="transmembrane region" description="Helical" evidence="8">
    <location>
        <begin position="261"/>
        <end position="285"/>
    </location>
</feature>
<dbReference type="Pfam" id="PF11700">
    <property type="entry name" value="ATG22"/>
    <property type="match status" value="1"/>
</dbReference>
<name>C1N9L3_MICPC</name>
<feature type="transmembrane region" description="Helical" evidence="8">
    <location>
        <begin position="20"/>
        <end position="41"/>
    </location>
</feature>
<evidence type="ECO:0000256" key="8">
    <source>
        <dbReference type="SAM" id="Phobius"/>
    </source>
</evidence>
<feature type="region of interest" description="Disordered" evidence="7">
    <location>
        <begin position="82"/>
        <end position="112"/>
    </location>
</feature>
<keyword evidence="5 8" id="KW-1133">Transmembrane helix</keyword>
<feature type="transmembrane region" description="Helical" evidence="8">
    <location>
        <begin position="389"/>
        <end position="414"/>
    </location>
</feature>
<dbReference type="Gene3D" id="1.20.1250.20">
    <property type="entry name" value="MFS general substrate transporter like domains"/>
    <property type="match status" value="1"/>
</dbReference>
<dbReference type="PANTHER" id="PTHR23519:SF1">
    <property type="entry name" value="AUTOPHAGY-RELATED PROTEIN 22"/>
    <property type="match status" value="1"/>
</dbReference>
<dbReference type="PANTHER" id="PTHR23519">
    <property type="entry name" value="AUTOPHAGY-RELATED PROTEIN 22"/>
    <property type="match status" value="1"/>
</dbReference>
<accession>C1N9L3</accession>